<keyword evidence="6 11" id="KW-0418">Kinase</keyword>
<protein>
    <recommendedName>
        <fullName evidence="2">histidine kinase</fullName>
        <ecNumber evidence="2">2.7.13.3</ecNumber>
    </recommendedName>
</protein>
<reference evidence="11 12" key="1">
    <citation type="journal article" date="2009" name="Appl. Environ. Microbiol.">
        <title>Three genomes from the phylum Acidobacteria provide insight into the lifestyles of these microorganisms in soils.</title>
        <authorList>
            <person name="Ward N.L."/>
            <person name="Challacombe J.F."/>
            <person name="Janssen P.H."/>
            <person name="Henrissat B."/>
            <person name="Coutinho P.M."/>
            <person name="Wu M."/>
            <person name="Xie G."/>
            <person name="Haft D.H."/>
            <person name="Sait M."/>
            <person name="Badger J."/>
            <person name="Barabote R.D."/>
            <person name="Bradley B."/>
            <person name="Brettin T.S."/>
            <person name="Brinkac L.M."/>
            <person name="Bruce D."/>
            <person name="Creasy T."/>
            <person name="Daugherty S.C."/>
            <person name="Davidsen T.M."/>
            <person name="DeBoy R.T."/>
            <person name="Detter J.C."/>
            <person name="Dodson R.J."/>
            <person name="Durkin A.S."/>
            <person name="Ganapathy A."/>
            <person name="Gwinn-Giglio M."/>
            <person name="Han C.S."/>
            <person name="Khouri H."/>
            <person name="Kiss H."/>
            <person name="Kothari S.P."/>
            <person name="Madupu R."/>
            <person name="Nelson K.E."/>
            <person name="Nelson W.C."/>
            <person name="Paulsen I."/>
            <person name="Penn K."/>
            <person name="Ren Q."/>
            <person name="Rosovitz M.J."/>
            <person name="Selengut J.D."/>
            <person name="Shrivastava S."/>
            <person name="Sullivan S.A."/>
            <person name="Tapia R."/>
            <person name="Thompson L.S."/>
            <person name="Watkins K.L."/>
            <person name="Yang Q."/>
            <person name="Yu C."/>
            <person name="Zafar N."/>
            <person name="Zhou L."/>
            <person name="Kuske C.R."/>
        </authorList>
    </citation>
    <scope>NUCLEOTIDE SEQUENCE [LARGE SCALE GENOMIC DNA]</scope>
    <source>
        <strain evidence="11 12">Ellin345</strain>
    </source>
</reference>
<dbReference type="Pfam" id="PF02518">
    <property type="entry name" value="HATPase_c"/>
    <property type="match status" value="1"/>
</dbReference>
<dbReference type="OrthoDB" id="115826at2"/>
<dbReference type="SUPFAM" id="SSF47384">
    <property type="entry name" value="Homodimeric domain of signal transducing histidine kinase"/>
    <property type="match status" value="1"/>
</dbReference>
<dbReference type="Gene3D" id="3.30.565.10">
    <property type="entry name" value="Histidine kinase-like ATPase, C-terminal domain"/>
    <property type="match status" value="1"/>
</dbReference>
<keyword evidence="12" id="KW-1185">Reference proteome</keyword>
<comment type="catalytic activity">
    <reaction evidence="1">
        <text>ATP + protein L-histidine = ADP + protein N-phospho-L-histidine.</text>
        <dbReference type="EC" id="2.7.13.3"/>
    </reaction>
</comment>
<dbReference type="Proteomes" id="UP000002432">
    <property type="component" value="Chromosome"/>
</dbReference>
<feature type="transmembrane region" description="Helical" evidence="9">
    <location>
        <begin position="145"/>
        <end position="163"/>
    </location>
</feature>
<accession>Q1II43</accession>
<dbReference type="RefSeq" id="WP_011525254.1">
    <property type="nucleotide sequence ID" value="NC_008009.1"/>
</dbReference>
<evidence type="ECO:0000313" key="11">
    <source>
        <dbReference type="EMBL" id="ABF43457.1"/>
    </source>
</evidence>
<evidence type="ECO:0000256" key="1">
    <source>
        <dbReference type="ARBA" id="ARBA00000085"/>
    </source>
</evidence>
<evidence type="ECO:0000256" key="5">
    <source>
        <dbReference type="ARBA" id="ARBA00022741"/>
    </source>
</evidence>
<dbReference type="eggNOG" id="COG4191">
    <property type="taxonomic scope" value="Bacteria"/>
</dbReference>
<feature type="transmembrane region" description="Helical" evidence="9">
    <location>
        <begin position="237"/>
        <end position="259"/>
    </location>
</feature>
<dbReference type="PANTHER" id="PTHR43065:SF46">
    <property type="entry name" value="C4-DICARBOXYLATE TRANSPORT SENSOR PROTEIN DCTB"/>
    <property type="match status" value="1"/>
</dbReference>
<feature type="transmembrane region" description="Helical" evidence="9">
    <location>
        <begin position="280"/>
        <end position="307"/>
    </location>
</feature>
<evidence type="ECO:0000256" key="7">
    <source>
        <dbReference type="ARBA" id="ARBA00022840"/>
    </source>
</evidence>
<feature type="transmembrane region" description="Helical" evidence="9">
    <location>
        <begin position="79"/>
        <end position="100"/>
    </location>
</feature>
<evidence type="ECO:0000256" key="3">
    <source>
        <dbReference type="ARBA" id="ARBA00022553"/>
    </source>
</evidence>
<dbReference type="SMART" id="SM00388">
    <property type="entry name" value="HisKA"/>
    <property type="match status" value="1"/>
</dbReference>
<feature type="transmembrane region" description="Helical" evidence="9">
    <location>
        <begin position="47"/>
        <end position="67"/>
    </location>
</feature>
<sequence>MTTRSKIWIGIAALLVAAQAVVSLGLPHTGMLHLPFGLEISARMFRTAFGDLAQAIIVGFAGCVMLLNGFRSEGPARVFWTLFSLGMFFWLADLTIWSYYEVVIQTDVPQLTLGDSYLFLHLVPMVAALGAHPDRRASAIGRQRTWLDFAVLLTYWLYIYALIVMPHQYVKPDIPTYNYNFDIIDKCGHWILVVGLAAAFVRSRGSWRRIFLMFTLASLSYAVFSDFANLAVDTGSYYTGSVYDILLMATMALFALTAIEGSKMPATPDAELAPAAEPPLAGWSIQWPAVSSTLVTLSMPAIGIYLLNYAPTMDPEIRAFRLIVTFIAMVLLFSLVSLKQTLLQADLVGSLKNVSDAYSDLKSVKNQLVQSEKLASMGRLLAGAAHEINNPLTAILGYSDLLTSSISLDPQTRSMAEKIGQQARRTKTLVEDLLKFSQETPTQRSSNDVQVLVLNAIKLAGLEAGKSVKVEVTAPDKLPPVAVDPGQILQVFVHLIRNAADAMSESVVRVLHISTRAGSSQVQVEFADSGPGVKDPDLVFDPFYTTKSPGKGTGLGLSACYGIVQKHGGQITCANRPQGGAIFTVTLPTVEQVEMQNA</sequence>
<dbReference type="PRINTS" id="PR00344">
    <property type="entry name" value="BCTRLSENSOR"/>
</dbReference>
<evidence type="ECO:0000256" key="8">
    <source>
        <dbReference type="ARBA" id="ARBA00023012"/>
    </source>
</evidence>
<dbReference type="CDD" id="cd00082">
    <property type="entry name" value="HisKA"/>
    <property type="match status" value="1"/>
</dbReference>
<dbReference type="AlphaFoldDB" id="Q1II43"/>
<dbReference type="InterPro" id="IPR036890">
    <property type="entry name" value="HATPase_C_sf"/>
</dbReference>
<keyword evidence="9" id="KW-0812">Transmembrane</keyword>
<evidence type="ECO:0000256" key="6">
    <source>
        <dbReference type="ARBA" id="ARBA00022777"/>
    </source>
</evidence>
<dbReference type="InterPro" id="IPR004358">
    <property type="entry name" value="Sig_transdc_His_kin-like_C"/>
</dbReference>
<dbReference type="EMBL" id="CP000360">
    <property type="protein sequence ID" value="ABF43457.1"/>
    <property type="molecule type" value="Genomic_DNA"/>
</dbReference>
<dbReference type="SMART" id="SM00387">
    <property type="entry name" value="HATPase_c"/>
    <property type="match status" value="1"/>
</dbReference>
<organism evidence="11 12">
    <name type="scientific">Koribacter versatilis (strain Ellin345)</name>
    <dbReference type="NCBI Taxonomy" id="204669"/>
    <lineage>
        <taxon>Bacteria</taxon>
        <taxon>Pseudomonadati</taxon>
        <taxon>Acidobacteriota</taxon>
        <taxon>Terriglobia</taxon>
        <taxon>Terriglobales</taxon>
        <taxon>Candidatus Korobacteraceae</taxon>
        <taxon>Candidatus Korobacter</taxon>
    </lineage>
</organism>
<name>Q1II43_KORVE</name>
<dbReference type="InterPro" id="IPR036097">
    <property type="entry name" value="HisK_dim/P_sf"/>
</dbReference>
<gene>
    <name evidence="11" type="ordered locus">Acid345_4457</name>
</gene>
<dbReference type="STRING" id="204669.Acid345_4457"/>
<dbReference type="KEGG" id="aba:Acid345_4457"/>
<dbReference type="InterPro" id="IPR005467">
    <property type="entry name" value="His_kinase_dom"/>
</dbReference>
<evidence type="ECO:0000256" key="2">
    <source>
        <dbReference type="ARBA" id="ARBA00012438"/>
    </source>
</evidence>
<feature type="transmembrane region" description="Helical" evidence="9">
    <location>
        <begin position="116"/>
        <end position="133"/>
    </location>
</feature>
<evidence type="ECO:0000256" key="9">
    <source>
        <dbReference type="SAM" id="Phobius"/>
    </source>
</evidence>
<dbReference type="InterPro" id="IPR003661">
    <property type="entry name" value="HisK_dim/P_dom"/>
</dbReference>
<proteinExistence type="predicted"/>
<dbReference type="HOGENOM" id="CLU_456194_0_0_0"/>
<dbReference type="GO" id="GO:0000155">
    <property type="term" value="F:phosphorelay sensor kinase activity"/>
    <property type="evidence" value="ECO:0007669"/>
    <property type="project" value="InterPro"/>
</dbReference>
<dbReference type="EC" id="2.7.13.3" evidence="2"/>
<dbReference type="Pfam" id="PF00512">
    <property type="entry name" value="HisKA"/>
    <property type="match status" value="1"/>
</dbReference>
<dbReference type="InterPro" id="IPR003594">
    <property type="entry name" value="HATPase_dom"/>
</dbReference>
<keyword evidence="5" id="KW-0547">Nucleotide-binding</keyword>
<dbReference type="PROSITE" id="PS50109">
    <property type="entry name" value="HIS_KIN"/>
    <property type="match status" value="1"/>
</dbReference>
<keyword evidence="9" id="KW-1133">Transmembrane helix</keyword>
<keyword evidence="9" id="KW-0472">Membrane</keyword>
<feature type="domain" description="Histidine kinase" evidence="10">
    <location>
        <begin position="383"/>
        <end position="591"/>
    </location>
</feature>
<dbReference type="GO" id="GO:0005524">
    <property type="term" value="F:ATP binding"/>
    <property type="evidence" value="ECO:0007669"/>
    <property type="project" value="UniProtKB-KW"/>
</dbReference>
<dbReference type="Gene3D" id="1.10.287.130">
    <property type="match status" value="1"/>
</dbReference>
<dbReference type="PANTHER" id="PTHR43065">
    <property type="entry name" value="SENSOR HISTIDINE KINASE"/>
    <property type="match status" value="1"/>
</dbReference>
<keyword evidence="8" id="KW-0902">Two-component regulatory system</keyword>
<dbReference type="SUPFAM" id="SSF55874">
    <property type="entry name" value="ATPase domain of HSP90 chaperone/DNA topoisomerase II/histidine kinase"/>
    <property type="match status" value="1"/>
</dbReference>
<feature type="transmembrane region" description="Helical" evidence="9">
    <location>
        <begin position="210"/>
        <end position="231"/>
    </location>
</feature>
<keyword evidence="3" id="KW-0597">Phosphoprotein</keyword>
<keyword evidence="4" id="KW-0808">Transferase</keyword>
<keyword evidence="7" id="KW-0067">ATP-binding</keyword>
<evidence type="ECO:0000259" key="10">
    <source>
        <dbReference type="PROSITE" id="PS50109"/>
    </source>
</evidence>
<feature type="transmembrane region" description="Helical" evidence="9">
    <location>
        <begin position="319"/>
        <end position="338"/>
    </location>
</feature>
<evidence type="ECO:0000256" key="4">
    <source>
        <dbReference type="ARBA" id="ARBA00022679"/>
    </source>
</evidence>
<dbReference type="EnsemblBacteria" id="ABF43457">
    <property type="protein sequence ID" value="ABF43457"/>
    <property type="gene ID" value="Acid345_4457"/>
</dbReference>
<evidence type="ECO:0000313" key="12">
    <source>
        <dbReference type="Proteomes" id="UP000002432"/>
    </source>
</evidence>